<comment type="caution">
    <text evidence="2">The sequence shown here is derived from an EMBL/GenBank/DDBJ whole genome shotgun (WGS) entry which is preliminary data.</text>
</comment>
<evidence type="ECO:0000313" key="3">
    <source>
        <dbReference type="Proteomes" id="UP001333110"/>
    </source>
</evidence>
<evidence type="ECO:0000313" key="2">
    <source>
        <dbReference type="EMBL" id="KAK4825977.1"/>
    </source>
</evidence>
<name>A0AAN7S2G2_MYCAM</name>
<organism evidence="2 3">
    <name type="scientific">Mycteria americana</name>
    <name type="common">Wood stork</name>
    <dbReference type="NCBI Taxonomy" id="33587"/>
    <lineage>
        <taxon>Eukaryota</taxon>
        <taxon>Metazoa</taxon>
        <taxon>Chordata</taxon>
        <taxon>Craniata</taxon>
        <taxon>Vertebrata</taxon>
        <taxon>Euteleostomi</taxon>
        <taxon>Archelosauria</taxon>
        <taxon>Archosauria</taxon>
        <taxon>Dinosauria</taxon>
        <taxon>Saurischia</taxon>
        <taxon>Theropoda</taxon>
        <taxon>Coelurosauria</taxon>
        <taxon>Aves</taxon>
        <taxon>Neognathae</taxon>
        <taxon>Neoaves</taxon>
        <taxon>Aequornithes</taxon>
        <taxon>Ciconiiformes</taxon>
        <taxon>Ciconiidae</taxon>
        <taxon>Mycteria</taxon>
    </lineage>
</organism>
<evidence type="ECO:0008006" key="4">
    <source>
        <dbReference type="Google" id="ProtNLM"/>
    </source>
</evidence>
<keyword evidence="1" id="KW-1133">Transmembrane helix</keyword>
<gene>
    <name evidence="2" type="ORF">QYF61_003546</name>
</gene>
<protein>
    <recommendedName>
        <fullName evidence="4">Reverse transcriptase domain-containing protein</fullName>
    </recommendedName>
</protein>
<evidence type="ECO:0000256" key="1">
    <source>
        <dbReference type="SAM" id="Phobius"/>
    </source>
</evidence>
<dbReference type="Proteomes" id="UP001333110">
    <property type="component" value="Unassembled WGS sequence"/>
</dbReference>
<keyword evidence="1" id="KW-0472">Membrane</keyword>
<feature type="transmembrane region" description="Helical" evidence="1">
    <location>
        <begin position="13"/>
        <end position="34"/>
    </location>
</feature>
<keyword evidence="3" id="KW-1185">Reference proteome</keyword>
<reference evidence="2 3" key="1">
    <citation type="journal article" date="2023" name="J. Hered.">
        <title>Chromosome-level genome of the wood stork (Mycteria americana) provides insight into avian chromosome evolution.</title>
        <authorList>
            <person name="Flamio R. Jr."/>
            <person name="Ramstad K.M."/>
        </authorList>
    </citation>
    <scope>NUCLEOTIDE SEQUENCE [LARGE SCALE GENOMIC DNA]</scope>
    <source>
        <strain evidence="2">JAX WOST 10</strain>
    </source>
</reference>
<sequence length="205" mass="22560">MVGLVGEGSAVDMVYLFFSKAFDMLLLGIFYVSLEGVVISGTKCSWRSVDHGVPQESILGPVLFNIFINDLDGGAGLARLLMTHNWEGWPIHQGVMLPSRGTSRGWGEPQAVQQKEVQIPAPGEEKVHTPVHAGADQLEGRVAGKDLGVLVDTELNMSRQWALVAKKANDTMGWMRRSVASRSREVIHPLHSALVRPRLEYCVQF</sequence>
<dbReference type="PANTHER" id="PTHR33332">
    <property type="entry name" value="REVERSE TRANSCRIPTASE DOMAIN-CONTAINING PROTEIN"/>
    <property type="match status" value="1"/>
</dbReference>
<dbReference type="AlphaFoldDB" id="A0AAN7S2G2"/>
<proteinExistence type="predicted"/>
<accession>A0AAN7S2G2</accession>
<keyword evidence="1" id="KW-0812">Transmembrane</keyword>
<dbReference type="EMBL" id="JAUNZN010000002">
    <property type="protein sequence ID" value="KAK4825977.1"/>
    <property type="molecule type" value="Genomic_DNA"/>
</dbReference>